<dbReference type="Gene3D" id="1.10.10.60">
    <property type="entry name" value="Homeodomain-like"/>
    <property type="match status" value="1"/>
</dbReference>
<dbReference type="PROSITE" id="PS50977">
    <property type="entry name" value="HTH_TETR_2"/>
    <property type="match status" value="1"/>
</dbReference>
<feature type="domain" description="HTH tetR-type" evidence="5">
    <location>
        <begin position="6"/>
        <end position="66"/>
    </location>
</feature>
<dbReference type="RefSeq" id="WP_118911163.1">
    <property type="nucleotide sequence ID" value="NZ_JBHLWZ010000018.1"/>
</dbReference>
<protein>
    <submittedName>
        <fullName evidence="6">TetR/AcrR family transcriptional regulator</fullName>
    </submittedName>
</protein>
<dbReference type="PANTHER" id="PTHR47506">
    <property type="entry name" value="TRANSCRIPTIONAL REGULATORY PROTEIN"/>
    <property type="match status" value="1"/>
</dbReference>
<evidence type="ECO:0000259" key="5">
    <source>
        <dbReference type="PROSITE" id="PS50977"/>
    </source>
</evidence>
<evidence type="ECO:0000256" key="1">
    <source>
        <dbReference type="ARBA" id="ARBA00023015"/>
    </source>
</evidence>
<dbReference type="Pfam" id="PF00440">
    <property type="entry name" value="TetR_N"/>
    <property type="match status" value="1"/>
</dbReference>
<dbReference type="GO" id="GO:0003677">
    <property type="term" value="F:DNA binding"/>
    <property type="evidence" value="ECO:0007669"/>
    <property type="project" value="UniProtKB-UniRule"/>
</dbReference>
<organism evidence="6 7">
    <name type="scientific">Bombilactobacillus bombi</name>
    <dbReference type="NCBI Taxonomy" id="1303590"/>
    <lineage>
        <taxon>Bacteria</taxon>
        <taxon>Bacillati</taxon>
        <taxon>Bacillota</taxon>
        <taxon>Bacilli</taxon>
        <taxon>Lactobacillales</taxon>
        <taxon>Lactobacillaceae</taxon>
        <taxon>Bombilactobacillus</taxon>
    </lineage>
</organism>
<keyword evidence="1" id="KW-0805">Transcription regulation</keyword>
<dbReference type="PANTHER" id="PTHR47506:SF1">
    <property type="entry name" value="HTH-TYPE TRANSCRIPTIONAL REGULATOR YJDC"/>
    <property type="match status" value="1"/>
</dbReference>
<evidence type="ECO:0000313" key="6">
    <source>
        <dbReference type="EMBL" id="RHW45113.1"/>
    </source>
</evidence>
<dbReference type="SUPFAM" id="SSF46689">
    <property type="entry name" value="Homeodomain-like"/>
    <property type="match status" value="1"/>
</dbReference>
<evidence type="ECO:0000256" key="2">
    <source>
        <dbReference type="ARBA" id="ARBA00023125"/>
    </source>
</evidence>
<sequence>MGRKISYNRQQVLSAMAQIFVKLGYEGTSLDDLVKASGLLRGSLYSAFGSKRGMFIEALKDCLVQKTNSTLKLDLILVGLLELAPKDVTVRNLIAGWCQNLPQSEVTNLLGQRLLHRAGIKS</sequence>
<gene>
    <name evidence="6" type="ORF">DS832_08340</name>
</gene>
<comment type="caution">
    <text evidence="6">The sequence shown here is derived from an EMBL/GenBank/DDBJ whole genome shotgun (WGS) entry which is preliminary data.</text>
</comment>
<keyword evidence="2 4" id="KW-0238">DNA-binding</keyword>
<dbReference type="Proteomes" id="UP000284822">
    <property type="component" value="Unassembled WGS sequence"/>
</dbReference>
<feature type="DNA-binding region" description="H-T-H motif" evidence="4">
    <location>
        <begin position="29"/>
        <end position="48"/>
    </location>
</feature>
<evidence type="ECO:0000256" key="3">
    <source>
        <dbReference type="ARBA" id="ARBA00023163"/>
    </source>
</evidence>
<dbReference type="PRINTS" id="PR00455">
    <property type="entry name" value="HTHTETR"/>
</dbReference>
<evidence type="ECO:0000256" key="4">
    <source>
        <dbReference type="PROSITE-ProRule" id="PRU00335"/>
    </source>
</evidence>
<dbReference type="EMBL" id="QOCS01000022">
    <property type="protein sequence ID" value="RHW45113.1"/>
    <property type="molecule type" value="Genomic_DNA"/>
</dbReference>
<dbReference type="AlphaFoldDB" id="A0A3R6VFR7"/>
<dbReference type="InterPro" id="IPR001647">
    <property type="entry name" value="HTH_TetR"/>
</dbReference>
<reference evidence="6 7" key="1">
    <citation type="submission" date="2018-07" db="EMBL/GenBank/DDBJ databases">
        <title>Genome sequences of six Lactobacillus spp. isolated from bumble bee guts.</title>
        <authorList>
            <person name="Motta E.V.S."/>
            <person name="Moran N.A."/>
        </authorList>
    </citation>
    <scope>NUCLEOTIDE SEQUENCE [LARGE SCALE GENOMIC DNA]</scope>
    <source>
        <strain evidence="6 7">LV-8.1</strain>
    </source>
</reference>
<name>A0A3R6VFR7_9LACO</name>
<proteinExistence type="predicted"/>
<accession>A0A3R6VFR7</accession>
<dbReference type="InterPro" id="IPR009057">
    <property type="entry name" value="Homeodomain-like_sf"/>
</dbReference>
<keyword evidence="3" id="KW-0804">Transcription</keyword>
<evidence type="ECO:0000313" key="7">
    <source>
        <dbReference type="Proteomes" id="UP000284822"/>
    </source>
</evidence>